<dbReference type="RefSeq" id="XP_018710467.1">
    <property type="nucleotide sequence ID" value="XM_018857876.1"/>
</dbReference>
<evidence type="ECO:0000256" key="4">
    <source>
        <dbReference type="ARBA" id="ARBA00022485"/>
    </source>
</evidence>
<comment type="caution">
    <text evidence="8">The sequence shown here is derived from an EMBL/GenBank/DDBJ whole genome shotgun (WGS) entry which is preliminary data.</text>
</comment>
<dbReference type="AlphaFoldDB" id="A0A1A0H7S3"/>
<dbReference type="InterPro" id="IPR009016">
    <property type="entry name" value="Fe_hydrogenase"/>
</dbReference>
<gene>
    <name evidence="8" type="ORF">METBIDRAFT_45097</name>
</gene>
<dbReference type="GO" id="GO:0016020">
    <property type="term" value="C:membrane"/>
    <property type="evidence" value="ECO:0007669"/>
    <property type="project" value="EnsemblFungi"/>
</dbReference>
<dbReference type="GO" id="GO:0051539">
    <property type="term" value="F:4 iron, 4 sulfur cluster binding"/>
    <property type="evidence" value="ECO:0007669"/>
    <property type="project" value="UniProtKB-KW"/>
</dbReference>
<name>A0A1A0H7S3_9ASCO</name>
<dbReference type="Gene3D" id="3.40.950.10">
    <property type="entry name" value="Fe-only Hydrogenase (Larger Subunit), Chain L, domain 3"/>
    <property type="match status" value="1"/>
</dbReference>
<accession>A0A1A0H7S3</accession>
<dbReference type="Pfam" id="PF02906">
    <property type="entry name" value="Fe_hyd_lg_C"/>
    <property type="match status" value="1"/>
</dbReference>
<dbReference type="SUPFAM" id="SSF53920">
    <property type="entry name" value="Fe-only hydrogenase"/>
    <property type="match status" value="1"/>
</dbReference>
<dbReference type="STRING" id="869754.A0A1A0H7S3"/>
<evidence type="ECO:0000313" key="8">
    <source>
        <dbReference type="EMBL" id="OBA19942.1"/>
    </source>
</evidence>
<feature type="domain" description="Iron hydrogenase large subunit C-terminal" evidence="7">
    <location>
        <begin position="103"/>
        <end position="445"/>
    </location>
</feature>
<evidence type="ECO:0000256" key="3">
    <source>
        <dbReference type="ARBA" id="ARBA00017073"/>
    </source>
</evidence>
<evidence type="ECO:0000313" key="9">
    <source>
        <dbReference type="Proteomes" id="UP000092555"/>
    </source>
</evidence>
<keyword evidence="4" id="KW-0004">4Fe-4S</keyword>
<dbReference type="GO" id="GO:0005829">
    <property type="term" value="C:cytosol"/>
    <property type="evidence" value="ECO:0007669"/>
    <property type="project" value="EnsemblFungi"/>
</dbReference>
<dbReference type="Proteomes" id="UP000092555">
    <property type="component" value="Unassembled WGS sequence"/>
</dbReference>
<protein>
    <recommendedName>
        <fullName evidence="2">Cytosolic Fe-S cluster assembly factor NAR1</fullName>
    </recommendedName>
    <alternativeName>
        <fullName evidence="3">Cytosolic Fe-S cluster assembly factor nar1</fullName>
    </alternativeName>
    <alternativeName>
        <fullName evidence="6">Nuclear architecture-related protein 1</fullName>
    </alternativeName>
</protein>
<dbReference type="InterPro" id="IPR004108">
    <property type="entry name" value="Fe_hydrogenase_lsu_C"/>
</dbReference>
<keyword evidence="5" id="KW-0411">Iron-sulfur</keyword>
<keyword evidence="4" id="KW-0408">Iron</keyword>
<evidence type="ECO:0000256" key="1">
    <source>
        <dbReference type="ARBA" id="ARBA00006596"/>
    </source>
</evidence>
<proteinExistence type="inferred from homology"/>
<dbReference type="Gene3D" id="3.30.70.20">
    <property type="match status" value="1"/>
</dbReference>
<dbReference type="EMBL" id="LXTC01000005">
    <property type="protein sequence ID" value="OBA19942.1"/>
    <property type="molecule type" value="Genomic_DNA"/>
</dbReference>
<evidence type="ECO:0000256" key="2">
    <source>
        <dbReference type="ARBA" id="ARBA00015854"/>
    </source>
</evidence>
<keyword evidence="9" id="KW-1185">Reference proteome</keyword>
<dbReference type="OrthoDB" id="10253113at2759"/>
<organism evidence="8 9">
    <name type="scientific">Metschnikowia bicuspidata var. bicuspidata NRRL YB-4993</name>
    <dbReference type="NCBI Taxonomy" id="869754"/>
    <lineage>
        <taxon>Eukaryota</taxon>
        <taxon>Fungi</taxon>
        <taxon>Dikarya</taxon>
        <taxon>Ascomycota</taxon>
        <taxon>Saccharomycotina</taxon>
        <taxon>Pichiomycetes</taxon>
        <taxon>Metschnikowiaceae</taxon>
        <taxon>Metschnikowia</taxon>
    </lineage>
</organism>
<sequence length="528" mass="57710">MSAILSADDLNDFISPGVACIKPVEGPSEGAGNAGEVEIQIDENGDPLEISKIDGKVSTLSAAQISLADCLACSGCITSAEEVLVAQHNHDQLLKALTEGTKSFVVSISHQSRSSLAHAFGYSIEEMDRLLVNFFQYQLGFKFVVGTALGRKLSLLQESHELMQRKKDTITAPVLSSICPGWVLYAEKTHPYALPYMSQVKSAQQITGCILKSLAAEELGIPRENVYHLSIMPCFDKKLESARPEASSELEASDVDCVLTAKELVNLIESSEYNLIPKEGLASVPDMPVTDLYNSCAPEMWPFKDLSWANDSGSQSGGYAHNYLGIYKNHLMHTDPNKYTEEGFCVRTIEGKNSDIYEMRLMHKDEKVASAAVVNGFRNIQNLVRRLKPTPGGIKPTKANPLVARRRARVAGKASSSTSGDETADASKCDYVEIMACPNGCINGGGQISSPQPSLEKEWLNQVKDVYDKIKMIDISSNHNADITEQLLSWCTKFSDDAGISQSRLYHTSFSEVEKPTDPNSILLGAKW</sequence>
<dbReference type="GeneID" id="30030852"/>
<dbReference type="Gene3D" id="3.40.50.1780">
    <property type="match status" value="1"/>
</dbReference>
<dbReference type="PANTHER" id="PTHR11615">
    <property type="entry name" value="NITRATE, FORMATE, IRON DEHYDROGENASE"/>
    <property type="match status" value="1"/>
</dbReference>
<keyword evidence="4" id="KW-0479">Metal-binding</keyword>
<dbReference type="InterPro" id="IPR050340">
    <property type="entry name" value="Cytosolic_Fe-S_CAF"/>
</dbReference>
<dbReference type="GO" id="GO:0016226">
    <property type="term" value="P:iron-sulfur cluster assembly"/>
    <property type="evidence" value="ECO:0007669"/>
    <property type="project" value="EnsemblFungi"/>
</dbReference>
<reference evidence="8 9" key="1">
    <citation type="submission" date="2016-05" db="EMBL/GenBank/DDBJ databases">
        <title>Comparative genomics of biotechnologically important yeasts.</title>
        <authorList>
            <consortium name="DOE Joint Genome Institute"/>
            <person name="Riley R."/>
            <person name="Haridas S."/>
            <person name="Wolfe K.H."/>
            <person name="Lopes M.R."/>
            <person name="Hittinger C.T."/>
            <person name="Goker M."/>
            <person name="Salamov A."/>
            <person name="Wisecaver J."/>
            <person name="Long T.M."/>
            <person name="Aerts A.L."/>
            <person name="Barry K."/>
            <person name="Choi C."/>
            <person name="Clum A."/>
            <person name="Coughlan A.Y."/>
            <person name="Deshpande S."/>
            <person name="Douglass A.P."/>
            <person name="Hanson S.J."/>
            <person name="Klenk H.-P."/>
            <person name="LaButti K."/>
            <person name="Lapidus A."/>
            <person name="Lindquist E."/>
            <person name="Lipzen A."/>
            <person name="Meier-kolthoff J.P."/>
            <person name="Ohm R.A."/>
            <person name="Otillar R.P."/>
            <person name="Pangilinan J."/>
            <person name="Peng Y."/>
            <person name="Rokas A."/>
            <person name="Rosa C.A."/>
            <person name="Scheuner C."/>
            <person name="Sibirny A.A."/>
            <person name="Slot J.C."/>
            <person name="Stielow J.B."/>
            <person name="Sun H."/>
            <person name="Kurtzman C.P."/>
            <person name="Blackwell M."/>
            <person name="Grigoriev I.V."/>
            <person name="Jeffries T.W."/>
        </authorList>
    </citation>
    <scope>NUCLEOTIDE SEQUENCE [LARGE SCALE GENOMIC DNA]</scope>
    <source>
        <strain evidence="8 9">NRRL YB-4993</strain>
    </source>
</reference>
<comment type="similarity">
    <text evidence="1">Belongs to the NARF family.</text>
</comment>
<evidence type="ECO:0000259" key="7">
    <source>
        <dbReference type="Pfam" id="PF02906"/>
    </source>
</evidence>
<evidence type="ECO:0000256" key="6">
    <source>
        <dbReference type="ARBA" id="ARBA00031269"/>
    </source>
</evidence>
<evidence type="ECO:0000256" key="5">
    <source>
        <dbReference type="ARBA" id="ARBA00023014"/>
    </source>
</evidence>